<proteinExistence type="predicted"/>
<accession>A0A9W4SCW4</accession>
<dbReference type="Proteomes" id="UP001153678">
    <property type="component" value="Unassembled WGS sequence"/>
</dbReference>
<dbReference type="AlphaFoldDB" id="A0A9W4SCW4"/>
<reference evidence="1" key="1">
    <citation type="submission" date="2022-08" db="EMBL/GenBank/DDBJ databases">
        <authorList>
            <person name="Kallberg Y."/>
            <person name="Tangrot J."/>
            <person name="Rosling A."/>
        </authorList>
    </citation>
    <scope>NUCLEOTIDE SEQUENCE</scope>
    <source>
        <strain evidence="1">Wild A</strain>
    </source>
</reference>
<protein>
    <submittedName>
        <fullName evidence="1">14802_t:CDS:1</fullName>
    </submittedName>
</protein>
<comment type="caution">
    <text evidence="1">The sequence shown here is derived from an EMBL/GenBank/DDBJ whole genome shotgun (WGS) entry which is preliminary data.</text>
</comment>
<dbReference type="EMBL" id="CAMKVN010000125">
    <property type="protein sequence ID" value="CAI2163998.1"/>
    <property type="molecule type" value="Genomic_DNA"/>
</dbReference>
<organism evidence="1 2">
    <name type="scientific">Funneliformis geosporum</name>
    <dbReference type="NCBI Taxonomy" id="1117311"/>
    <lineage>
        <taxon>Eukaryota</taxon>
        <taxon>Fungi</taxon>
        <taxon>Fungi incertae sedis</taxon>
        <taxon>Mucoromycota</taxon>
        <taxon>Glomeromycotina</taxon>
        <taxon>Glomeromycetes</taxon>
        <taxon>Glomerales</taxon>
        <taxon>Glomeraceae</taxon>
        <taxon>Funneliformis</taxon>
    </lineage>
</organism>
<name>A0A9W4SCW4_9GLOM</name>
<evidence type="ECO:0000313" key="2">
    <source>
        <dbReference type="Proteomes" id="UP001153678"/>
    </source>
</evidence>
<sequence length="410" mass="48351">MNEGIKEYPKLKRPPLFDYIHYCKYMRYFNIRNMILLKLGYGYNRKSQYKVIEKEIFQLFISKCFDIKELQIIDIELELHNFIGADNCFSNLCKLECDTSINSTIFIGLARICKSIEHLFLNPCLNDNEGLIELIEAQRNLKRLICKGTKDQFENGQCYGIEKALKKQANSLIHFSIDNLCFSPTIFPILKNLQKLEITEKKHVCLNKGYARNLSRSKYSNLEILVTKNITHNIVEKIIEKTNGCLWKIDITNDMNERIDHENFIKIIYHHCPNIKFINILIHENKNLFELEQLLLNCQYLEGIVIESPPIYRSQNERINGNELLEIITRSAPIGLHKIKVYKNLEISLNSLITFFENWKGRIPLYFHTIMSYSKLNKDYLDIIEKYKNEGILKEYKDLNNYPSPVGWQN</sequence>
<dbReference type="Gene3D" id="3.80.10.10">
    <property type="entry name" value="Ribonuclease Inhibitor"/>
    <property type="match status" value="1"/>
</dbReference>
<gene>
    <name evidence="1" type="ORF">FWILDA_LOCUS1346</name>
</gene>
<dbReference type="OrthoDB" id="2319452at2759"/>
<evidence type="ECO:0000313" key="1">
    <source>
        <dbReference type="EMBL" id="CAI2163998.1"/>
    </source>
</evidence>
<dbReference type="InterPro" id="IPR032675">
    <property type="entry name" value="LRR_dom_sf"/>
</dbReference>
<keyword evidence="2" id="KW-1185">Reference proteome</keyword>